<evidence type="ECO:0000313" key="2">
    <source>
        <dbReference type="Ensembl" id="ENSSCAP00000019648.1"/>
    </source>
</evidence>
<reference evidence="2" key="2">
    <citation type="submission" date="2025-09" db="UniProtKB">
        <authorList>
            <consortium name="Ensembl"/>
        </authorList>
    </citation>
    <scope>IDENTIFICATION</scope>
</reference>
<evidence type="ECO:0000313" key="3">
    <source>
        <dbReference type="Proteomes" id="UP000694409"/>
    </source>
</evidence>
<dbReference type="Proteomes" id="UP000694409">
    <property type="component" value="Unassembled WGS sequence"/>
</dbReference>
<organism evidence="2 3">
    <name type="scientific">Serinus canaria</name>
    <name type="common">Island canary</name>
    <name type="synonym">Fringilla canaria</name>
    <dbReference type="NCBI Taxonomy" id="9135"/>
    <lineage>
        <taxon>Eukaryota</taxon>
        <taxon>Metazoa</taxon>
        <taxon>Chordata</taxon>
        <taxon>Craniata</taxon>
        <taxon>Vertebrata</taxon>
        <taxon>Euteleostomi</taxon>
        <taxon>Archelosauria</taxon>
        <taxon>Archosauria</taxon>
        <taxon>Dinosauria</taxon>
        <taxon>Saurischia</taxon>
        <taxon>Theropoda</taxon>
        <taxon>Coelurosauria</taxon>
        <taxon>Aves</taxon>
        <taxon>Neognathae</taxon>
        <taxon>Neoaves</taxon>
        <taxon>Telluraves</taxon>
        <taxon>Australaves</taxon>
        <taxon>Passeriformes</taxon>
        <taxon>Passeroidea</taxon>
        <taxon>Fringillidae</taxon>
        <taxon>Carduelinae</taxon>
        <taxon>Serinus</taxon>
    </lineage>
</organism>
<evidence type="ECO:0000256" key="1">
    <source>
        <dbReference type="SAM" id="MobiDB-lite"/>
    </source>
</evidence>
<dbReference type="AlphaFoldDB" id="A0A8C9UGB1"/>
<protein>
    <submittedName>
        <fullName evidence="2">Uncharacterized protein</fullName>
    </submittedName>
</protein>
<keyword evidence="3" id="KW-1185">Reference proteome</keyword>
<accession>A0A8C9UGB1</accession>
<name>A0A8C9UGB1_SERCA</name>
<sequence length="247" mass="24821">MGQAGNPPQPLHGAGLTSPLPTPDKAVVTPKPVPALPHTKRTLRPPQGGLIPTPRQPHAESHPSPHQYVPGSLSLCPRALTAAVPCPGHHQGDPGGPRPRQSGEGSARIRPAEQCPARARHSTAPPAPSLQGAPGMGTAAWGSPLCSPAGDTAPEVLRGPELDVGSPPYTPAAGTLPELQRAQAVRGAPGPPQCSLGEESPPVATDEVPGQGLPHDVAGNAVDGGGGILPPDLCRVQGVLQVPGGAR</sequence>
<proteinExistence type="predicted"/>
<dbReference type="Ensembl" id="ENSSCAT00000021947.1">
    <property type="protein sequence ID" value="ENSSCAP00000019648.1"/>
    <property type="gene ID" value="ENSSCAG00000014184.1"/>
</dbReference>
<feature type="region of interest" description="Disordered" evidence="1">
    <location>
        <begin position="1"/>
        <end position="233"/>
    </location>
</feature>
<reference evidence="2" key="1">
    <citation type="submission" date="2025-08" db="UniProtKB">
        <authorList>
            <consortium name="Ensembl"/>
        </authorList>
    </citation>
    <scope>IDENTIFICATION</scope>
</reference>